<organism evidence="2 3">
    <name type="scientific">Anolis carolinensis</name>
    <name type="common">Green anole</name>
    <name type="synonym">American chameleon</name>
    <dbReference type="NCBI Taxonomy" id="28377"/>
    <lineage>
        <taxon>Eukaryota</taxon>
        <taxon>Metazoa</taxon>
        <taxon>Chordata</taxon>
        <taxon>Craniata</taxon>
        <taxon>Vertebrata</taxon>
        <taxon>Euteleostomi</taxon>
        <taxon>Lepidosauria</taxon>
        <taxon>Squamata</taxon>
        <taxon>Bifurcata</taxon>
        <taxon>Unidentata</taxon>
        <taxon>Episquamata</taxon>
        <taxon>Toxicofera</taxon>
        <taxon>Iguania</taxon>
        <taxon>Dactyloidae</taxon>
        <taxon>Anolis</taxon>
    </lineage>
</organism>
<reference evidence="2 3" key="1">
    <citation type="submission" date="2009-12" db="EMBL/GenBank/DDBJ databases">
        <title>The Genome Sequence of Anolis carolinensis (Green Anole Lizard).</title>
        <authorList>
            <consortium name="The Genome Sequencing Platform"/>
            <person name="Di Palma F."/>
            <person name="Alfoldi J."/>
            <person name="Heiman D."/>
            <person name="Young S."/>
            <person name="Grabherr M."/>
            <person name="Johnson J."/>
            <person name="Lander E.S."/>
            <person name="Lindblad-Toh K."/>
        </authorList>
    </citation>
    <scope>NUCLEOTIDE SEQUENCE [LARGE SCALE GENOMIC DNA]</scope>
    <source>
        <strain evidence="2 3">JBL SC #1</strain>
    </source>
</reference>
<evidence type="ECO:0000313" key="2">
    <source>
        <dbReference type="Ensembl" id="ENSACAP00000026153.1"/>
    </source>
</evidence>
<dbReference type="InParanoid" id="A0A803ST63"/>
<sequence length="199" mass="22702">MLRVGLDESKAGVKIAGRNINNLKYADYTTLMAESEEELRSLLTKVKEESAKAGLQLNIKTTKIMATRLIDNWQIEGENVEVVTDFIFLGVKITADADSSQEMRRCLLLGRKAMTNLDKIVKSRDNTLTTKVHIVETMVFPVVTYGCKSWTIKKAEQRNTDAFELESWRKILRVPWTTRRSNQSILQDFPPTTEFRLGS</sequence>
<dbReference type="Ensembl" id="ENSACAT00000045384.1">
    <property type="protein sequence ID" value="ENSACAP00000026153.1"/>
    <property type="gene ID" value="ENSACAG00000039485.1"/>
</dbReference>
<protein>
    <recommendedName>
        <fullName evidence="4">Reverse transcriptase domain-containing protein</fullName>
    </recommendedName>
</protein>
<name>A0A803ST63_ANOCA</name>
<feature type="coiled-coil region" evidence="1">
    <location>
        <begin position="25"/>
        <end position="52"/>
    </location>
</feature>
<dbReference type="Proteomes" id="UP000001646">
    <property type="component" value="Chromosome 6"/>
</dbReference>
<evidence type="ECO:0008006" key="4">
    <source>
        <dbReference type="Google" id="ProtNLM"/>
    </source>
</evidence>
<keyword evidence="3" id="KW-1185">Reference proteome</keyword>
<dbReference type="PANTHER" id="PTHR47027:SF8">
    <property type="entry name" value="RIBONUCLEASE H"/>
    <property type="match status" value="1"/>
</dbReference>
<dbReference type="GeneTree" id="ENSGT01150000287021"/>
<evidence type="ECO:0000313" key="3">
    <source>
        <dbReference type="Proteomes" id="UP000001646"/>
    </source>
</evidence>
<keyword evidence="1" id="KW-0175">Coiled coil</keyword>
<dbReference type="AlphaFoldDB" id="A0A803ST63"/>
<evidence type="ECO:0000256" key="1">
    <source>
        <dbReference type="SAM" id="Coils"/>
    </source>
</evidence>
<reference evidence="2" key="3">
    <citation type="submission" date="2025-09" db="UniProtKB">
        <authorList>
            <consortium name="Ensembl"/>
        </authorList>
    </citation>
    <scope>IDENTIFICATION</scope>
</reference>
<proteinExistence type="predicted"/>
<reference evidence="2" key="2">
    <citation type="submission" date="2025-08" db="UniProtKB">
        <authorList>
            <consortium name="Ensembl"/>
        </authorList>
    </citation>
    <scope>IDENTIFICATION</scope>
</reference>
<accession>A0A803ST63</accession>
<dbReference type="PANTHER" id="PTHR47027">
    <property type="entry name" value="REVERSE TRANSCRIPTASE DOMAIN-CONTAINING PROTEIN"/>
    <property type="match status" value="1"/>
</dbReference>